<evidence type="ECO:0000313" key="2">
    <source>
        <dbReference type="EMBL" id="AIR10376.1"/>
    </source>
</evidence>
<dbReference type="PANTHER" id="PTHR43072">
    <property type="entry name" value="N-ACETYLTRANSFERASE"/>
    <property type="match status" value="1"/>
</dbReference>
<dbReference type="SUPFAM" id="SSF55729">
    <property type="entry name" value="Acyl-CoA N-acyltransferases (Nat)"/>
    <property type="match status" value="1"/>
</dbReference>
<dbReference type="AlphaFoldDB" id="A0A089QHF2"/>
<name>A0A089QHF2_9LACO</name>
<dbReference type="Proteomes" id="UP000192353">
    <property type="component" value="Unassembled WGS sequence"/>
</dbReference>
<dbReference type="Proteomes" id="UP000195378">
    <property type="component" value="Chromosome"/>
</dbReference>
<dbReference type="PROSITE" id="PS51186">
    <property type="entry name" value="GNAT"/>
    <property type="match status" value="1"/>
</dbReference>
<dbReference type="RefSeq" id="WP_003699994.1">
    <property type="nucleotide sequence ID" value="NZ_CABMGV010000001.1"/>
</dbReference>
<sequence length="198" mass="23045">MEKAKIRLVNLNDAERILQIYRPYVENTAITFEYTVPTLEEFKNRIASIVKKYPYIVAEIDGKIMGYAYANTFKNREAYDWSVETSIYVDENSRGKGLGLQLYRALENLLKKQGILNVNACITNPSKESKYVTKGSILFHEKLGYRHVGTFHNSGYKFDEWFDMSWMEKSLGEHNLKPGKVIEISKLLEKFTFEELMS</sequence>
<evidence type="ECO:0000313" key="9">
    <source>
        <dbReference type="Proteomes" id="UP000244552"/>
    </source>
</evidence>
<dbReference type="EMBL" id="CP020858">
    <property type="protein sequence ID" value="ARU19492.1"/>
    <property type="molecule type" value="Genomic_DNA"/>
</dbReference>
<gene>
    <name evidence="4" type="ORF">B6U37_03345</name>
    <name evidence="3" type="ORF">B7R82_05610</name>
    <name evidence="5" type="ORF">DBP89_01670</name>
    <name evidence="2" type="ORF">LSJ_0682</name>
</gene>
<dbReference type="KEGG" id="lsj:LSJ_0682"/>
<evidence type="ECO:0000313" key="5">
    <source>
        <dbReference type="EMBL" id="PTR98863.1"/>
    </source>
</evidence>
<organism evidence="2 6">
    <name type="scientific">Ligilactobacillus salivarius</name>
    <dbReference type="NCBI Taxonomy" id="1624"/>
    <lineage>
        <taxon>Bacteria</taxon>
        <taxon>Bacillati</taxon>
        <taxon>Bacillota</taxon>
        <taxon>Bacilli</taxon>
        <taxon>Lactobacillales</taxon>
        <taxon>Lactobacillaceae</taxon>
        <taxon>Ligilactobacillus</taxon>
    </lineage>
</organism>
<dbReference type="Proteomes" id="UP000029488">
    <property type="component" value="Chromosome"/>
</dbReference>
<reference evidence="4 7" key="2">
    <citation type="submission" date="2017-03" db="EMBL/GenBank/DDBJ databases">
        <title>Phylogenomics and comparative genomics of Lactobacillus salivarius, a mammalian gut commensal.</title>
        <authorList>
            <person name="Harris H.M."/>
        </authorList>
    </citation>
    <scope>NUCLEOTIDE SEQUENCE [LARGE SCALE GENOMIC DNA]</scope>
    <source>
        <strain evidence="4 7">AH4231</strain>
    </source>
</reference>
<evidence type="ECO:0000313" key="6">
    <source>
        <dbReference type="Proteomes" id="UP000029488"/>
    </source>
</evidence>
<evidence type="ECO:0000259" key="1">
    <source>
        <dbReference type="PROSITE" id="PS51186"/>
    </source>
</evidence>
<keyword evidence="2" id="KW-0012">Acyltransferase</keyword>
<evidence type="ECO:0000313" key="3">
    <source>
        <dbReference type="EMBL" id="ARU19492.1"/>
    </source>
</evidence>
<dbReference type="EMBL" id="NBEY01000031">
    <property type="protein sequence ID" value="OQR25700.1"/>
    <property type="molecule type" value="Genomic_DNA"/>
</dbReference>
<dbReference type="EMBL" id="CP007646">
    <property type="protein sequence ID" value="AIR10376.1"/>
    <property type="molecule type" value="Genomic_DNA"/>
</dbReference>
<evidence type="ECO:0000313" key="4">
    <source>
        <dbReference type="EMBL" id="OQR25700.1"/>
    </source>
</evidence>
<keyword evidence="2" id="KW-0808">Transferase</keyword>
<dbReference type="GO" id="GO:0016747">
    <property type="term" value="F:acyltransferase activity, transferring groups other than amino-acyl groups"/>
    <property type="evidence" value="ECO:0007669"/>
    <property type="project" value="InterPro"/>
</dbReference>
<protein>
    <submittedName>
        <fullName evidence="3">GNAT family N-acetyltransferase</fullName>
    </submittedName>
    <submittedName>
        <fullName evidence="2">Phosphinothricin N-acetyltransferase</fullName>
        <ecNumber evidence="2">2.3.1.-</ecNumber>
    </submittedName>
</protein>
<reference evidence="3 8" key="3">
    <citation type="submission" date="2017-04" db="EMBL/GenBank/DDBJ databases">
        <title>Complete genome sequence of Lactobacillus salivarius ZLS006, a probiotic strain isolated from healthy piglet.</title>
        <authorList>
            <person name="Zhang D."/>
        </authorList>
    </citation>
    <scope>NUCLEOTIDE SEQUENCE [LARGE SCALE GENOMIC DNA]</scope>
    <source>
        <strain evidence="3 8">ZLS006</strain>
    </source>
</reference>
<proteinExistence type="predicted"/>
<dbReference type="Proteomes" id="UP000244552">
    <property type="component" value="Unassembled WGS sequence"/>
</dbReference>
<dbReference type="Gene3D" id="3.40.630.30">
    <property type="match status" value="1"/>
</dbReference>
<dbReference type="EMBL" id="QAGV01000001">
    <property type="protein sequence ID" value="PTR98863.1"/>
    <property type="molecule type" value="Genomic_DNA"/>
</dbReference>
<dbReference type="InterPro" id="IPR000182">
    <property type="entry name" value="GNAT_dom"/>
</dbReference>
<dbReference type="InterPro" id="IPR016181">
    <property type="entry name" value="Acyl_CoA_acyltransferase"/>
</dbReference>
<feature type="domain" description="N-acetyltransferase" evidence="1">
    <location>
        <begin position="4"/>
        <end position="172"/>
    </location>
</feature>
<dbReference type="CDD" id="cd04301">
    <property type="entry name" value="NAT_SF"/>
    <property type="match status" value="1"/>
</dbReference>
<reference evidence="5 9" key="4">
    <citation type="journal article" date="2018" name="Genome Announc.">
        <title>Fifty-Six Draft Genome Sequences of 10 Lactobacillus Species from 22 Commercial Dietary Supplements.</title>
        <authorList>
            <person name="Gangiredla J."/>
            <person name="Barnaba T.J."/>
            <person name="Mammel M.K."/>
            <person name="Lacher D.W."/>
            <person name="Elkins C.A."/>
            <person name="Lampel K.A."/>
            <person name="Whitehouse C.A."/>
            <person name="Tartera C."/>
        </authorList>
    </citation>
    <scope>NUCLEOTIDE SEQUENCE [LARGE SCALE GENOMIC DNA]</scope>
    <source>
        <strain evidence="5 9">DS11_12</strain>
    </source>
</reference>
<dbReference type="PANTHER" id="PTHR43072:SF8">
    <property type="entry name" value="ACYLTRANSFERASE FABY-RELATED"/>
    <property type="match status" value="1"/>
</dbReference>
<accession>A0A089QHF2</accession>
<reference evidence="2 6" key="1">
    <citation type="journal article" date="2014" name="BMC Genomics">
        <title>Unusual genome complexity in Lactobacillus salivarius JCM1046.</title>
        <authorList>
            <person name="Raftis E.J."/>
            <person name="Forde B.M."/>
            <person name="Claesson M.J."/>
            <person name="O'Toole P.W."/>
        </authorList>
    </citation>
    <scope>NUCLEOTIDE SEQUENCE [LARGE SCALE GENOMIC DNA]</scope>
    <source>
        <strain evidence="2 6">JCM1046</strain>
    </source>
</reference>
<evidence type="ECO:0000313" key="8">
    <source>
        <dbReference type="Proteomes" id="UP000195378"/>
    </source>
</evidence>
<dbReference type="EC" id="2.3.1.-" evidence="2"/>
<evidence type="ECO:0000313" key="7">
    <source>
        <dbReference type="Proteomes" id="UP000192353"/>
    </source>
</evidence>
<dbReference type="Pfam" id="PF13420">
    <property type="entry name" value="Acetyltransf_4"/>
    <property type="match status" value="1"/>
</dbReference>